<accession>A0AAE0FP94</accession>
<evidence type="ECO:0000313" key="2">
    <source>
        <dbReference type="Proteomes" id="UP001190700"/>
    </source>
</evidence>
<sequence>MISDSQACTETSGCEWCWSASVTPSACYSEKFAAKFSSSKFLCDSHQNGPAADVCRDSTDESHCGAQSGCSWCCGGHVGVSCHCNSQENVVKLPAKVFTCS</sequence>
<protein>
    <submittedName>
        <fullName evidence="1">Uncharacterized protein</fullName>
    </submittedName>
</protein>
<reference evidence="1 2" key="1">
    <citation type="journal article" date="2015" name="Genome Biol. Evol.">
        <title>Comparative Genomics of a Bacterivorous Green Alga Reveals Evolutionary Causalities and Consequences of Phago-Mixotrophic Mode of Nutrition.</title>
        <authorList>
            <person name="Burns J.A."/>
            <person name="Paasch A."/>
            <person name="Narechania A."/>
            <person name="Kim E."/>
        </authorList>
    </citation>
    <scope>NUCLEOTIDE SEQUENCE [LARGE SCALE GENOMIC DNA]</scope>
    <source>
        <strain evidence="1 2">PLY_AMNH</strain>
    </source>
</reference>
<evidence type="ECO:0000313" key="1">
    <source>
        <dbReference type="EMBL" id="KAK3263173.1"/>
    </source>
</evidence>
<dbReference type="AlphaFoldDB" id="A0AAE0FP94"/>
<keyword evidence="2" id="KW-1185">Reference proteome</keyword>
<organism evidence="1 2">
    <name type="scientific">Cymbomonas tetramitiformis</name>
    <dbReference type="NCBI Taxonomy" id="36881"/>
    <lineage>
        <taxon>Eukaryota</taxon>
        <taxon>Viridiplantae</taxon>
        <taxon>Chlorophyta</taxon>
        <taxon>Pyramimonadophyceae</taxon>
        <taxon>Pyramimonadales</taxon>
        <taxon>Pyramimonadaceae</taxon>
        <taxon>Cymbomonas</taxon>
    </lineage>
</organism>
<gene>
    <name evidence="1" type="ORF">CYMTET_28007</name>
</gene>
<proteinExistence type="predicted"/>
<dbReference type="EMBL" id="LGRX02015658">
    <property type="protein sequence ID" value="KAK3263173.1"/>
    <property type="molecule type" value="Genomic_DNA"/>
</dbReference>
<dbReference type="Proteomes" id="UP001190700">
    <property type="component" value="Unassembled WGS sequence"/>
</dbReference>
<comment type="caution">
    <text evidence="1">The sequence shown here is derived from an EMBL/GenBank/DDBJ whole genome shotgun (WGS) entry which is preliminary data.</text>
</comment>
<name>A0AAE0FP94_9CHLO</name>